<dbReference type="PANTHER" id="PTHR13233">
    <property type="entry name" value="MICROSPHERULE PROTEIN 1"/>
    <property type="match status" value="1"/>
</dbReference>
<proteinExistence type="predicted"/>
<dbReference type="SUPFAM" id="SSF49879">
    <property type="entry name" value="SMAD/FHA domain"/>
    <property type="match status" value="1"/>
</dbReference>
<dbReference type="EMBL" id="SZYD01000011">
    <property type="protein sequence ID" value="KAD4888482.1"/>
    <property type="molecule type" value="Genomic_DNA"/>
</dbReference>
<evidence type="ECO:0000256" key="1">
    <source>
        <dbReference type="SAM" id="MobiDB-lite"/>
    </source>
</evidence>
<sequence length="478" mass="53873">MKDLQKDSNYKNIPNKRNGRFICIQYYRTRRRIKSESFNSPDLSFFDRCNNHVTLNHEARVGDVMFSDRLANNLESISTTYLVNKSADRCHESGQSNYIDNSMREDGLYKLAENTCCLLRDNLIDFFDPGNKMEDDTRMHRDDSENSSAVTEVEYASFPGSLLSFSKKDYIPCILNTEDTIDDISNSPLLDSPESVLEDSSFDGDHQDVCHWEVDVESSLMSHIDSVQLSGGKLFCILNTEDPEIPCNDIIFMPTHPSPCVTPQTATDSIDPASSFTQSQMDGPDLSSEFDSAHPLVGDASKDVSMDHNPSISDPNNSDGEMDLPCFPDIEALILKLDFEYAQESWITNEGAFAVFYSHHFNYYIKKTEVTIGRSTDDTEVDIDLRKESHANMISRQQAAIKMENDGTFTLKNIGKSSILVKGKSISHGQVTALASSCLIQIRGMDFMFEINDRHVRWYMENIIKKTQVSSVLSASAE</sequence>
<keyword evidence="4" id="KW-1185">Reference proteome</keyword>
<dbReference type="GO" id="GO:0071339">
    <property type="term" value="C:MLL1 complex"/>
    <property type="evidence" value="ECO:0007669"/>
    <property type="project" value="InterPro"/>
</dbReference>
<dbReference type="PROSITE" id="PS50006">
    <property type="entry name" value="FHA_DOMAIN"/>
    <property type="match status" value="1"/>
</dbReference>
<dbReference type="Pfam" id="PF00498">
    <property type="entry name" value="FHA"/>
    <property type="match status" value="1"/>
</dbReference>
<gene>
    <name evidence="3" type="ORF">E3N88_20555</name>
</gene>
<dbReference type="Proteomes" id="UP000326396">
    <property type="component" value="Linkage Group LG19"/>
</dbReference>
<organism evidence="3 4">
    <name type="scientific">Mikania micrantha</name>
    <name type="common">bitter vine</name>
    <dbReference type="NCBI Taxonomy" id="192012"/>
    <lineage>
        <taxon>Eukaryota</taxon>
        <taxon>Viridiplantae</taxon>
        <taxon>Streptophyta</taxon>
        <taxon>Embryophyta</taxon>
        <taxon>Tracheophyta</taxon>
        <taxon>Spermatophyta</taxon>
        <taxon>Magnoliopsida</taxon>
        <taxon>eudicotyledons</taxon>
        <taxon>Gunneridae</taxon>
        <taxon>Pentapetalae</taxon>
        <taxon>asterids</taxon>
        <taxon>campanulids</taxon>
        <taxon>Asterales</taxon>
        <taxon>Asteraceae</taxon>
        <taxon>Asteroideae</taxon>
        <taxon>Heliantheae alliance</taxon>
        <taxon>Eupatorieae</taxon>
        <taxon>Mikania</taxon>
    </lineage>
</organism>
<feature type="domain" description="FHA" evidence="2">
    <location>
        <begin position="370"/>
        <end position="426"/>
    </location>
</feature>
<dbReference type="GO" id="GO:0031011">
    <property type="term" value="C:Ino80 complex"/>
    <property type="evidence" value="ECO:0007669"/>
    <property type="project" value="InterPro"/>
</dbReference>
<accession>A0A5N6NHD6</accession>
<feature type="compositionally biased region" description="Polar residues" evidence="1">
    <location>
        <begin position="262"/>
        <end position="281"/>
    </location>
</feature>
<evidence type="ECO:0000313" key="3">
    <source>
        <dbReference type="EMBL" id="KAD4888482.1"/>
    </source>
</evidence>
<dbReference type="Gene3D" id="2.60.200.20">
    <property type="match status" value="1"/>
</dbReference>
<dbReference type="OrthoDB" id="5954824at2759"/>
<dbReference type="GO" id="GO:0044545">
    <property type="term" value="C:NSL complex"/>
    <property type="evidence" value="ECO:0007669"/>
    <property type="project" value="TreeGrafter"/>
</dbReference>
<dbReference type="InterPro" id="IPR000253">
    <property type="entry name" value="FHA_dom"/>
</dbReference>
<evidence type="ECO:0000313" key="4">
    <source>
        <dbReference type="Proteomes" id="UP000326396"/>
    </source>
</evidence>
<evidence type="ECO:0000259" key="2">
    <source>
        <dbReference type="PROSITE" id="PS50006"/>
    </source>
</evidence>
<comment type="caution">
    <text evidence="3">The sequence shown here is derived from an EMBL/GenBank/DDBJ whole genome shotgun (WGS) entry which is preliminary data.</text>
</comment>
<name>A0A5N6NHD6_9ASTR</name>
<dbReference type="AlphaFoldDB" id="A0A5N6NHD6"/>
<feature type="compositionally biased region" description="Polar residues" evidence="1">
    <location>
        <begin position="308"/>
        <end position="319"/>
    </location>
</feature>
<dbReference type="InterPro" id="IPR037912">
    <property type="entry name" value="MCRS1"/>
</dbReference>
<reference evidence="3 4" key="1">
    <citation type="submission" date="2019-05" db="EMBL/GenBank/DDBJ databases">
        <title>Mikania micrantha, genome provides insights into the molecular mechanism of rapid growth.</title>
        <authorList>
            <person name="Liu B."/>
        </authorList>
    </citation>
    <scope>NUCLEOTIDE SEQUENCE [LARGE SCALE GENOMIC DNA]</scope>
    <source>
        <strain evidence="3">NLD-2019</strain>
        <tissue evidence="3">Leaf</tissue>
    </source>
</reference>
<dbReference type="GO" id="GO:0002151">
    <property type="term" value="F:G-quadruplex RNA binding"/>
    <property type="evidence" value="ECO:0007669"/>
    <property type="project" value="InterPro"/>
</dbReference>
<feature type="region of interest" description="Disordered" evidence="1">
    <location>
        <begin position="262"/>
        <end position="320"/>
    </location>
</feature>
<dbReference type="GO" id="GO:0045944">
    <property type="term" value="P:positive regulation of transcription by RNA polymerase II"/>
    <property type="evidence" value="ECO:0007669"/>
    <property type="project" value="TreeGrafter"/>
</dbReference>
<dbReference type="SMART" id="SM00240">
    <property type="entry name" value="FHA"/>
    <property type="match status" value="1"/>
</dbReference>
<dbReference type="PANTHER" id="PTHR13233:SF14">
    <property type="entry name" value="MICROSPHERULE PROTEIN"/>
    <property type="match status" value="1"/>
</dbReference>
<dbReference type="InterPro" id="IPR008984">
    <property type="entry name" value="SMAD_FHA_dom_sf"/>
</dbReference>
<protein>
    <recommendedName>
        <fullName evidence="2">FHA domain-containing protein</fullName>
    </recommendedName>
</protein>